<evidence type="ECO:0000256" key="1">
    <source>
        <dbReference type="SAM" id="MobiDB-lite"/>
    </source>
</evidence>
<feature type="signal peptide" evidence="2">
    <location>
        <begin position="1"/>
        <end position="22"/>
    </location>
</feature>
<sequence length="79" mass="8938">MRQSILTTAALLTLFGASAVQAQTTIIEREVPERVIVERPESETRTVETRETRDGCRVKSVTRENEEGDRKTVTRESCD</sequence>
<dbReference type="Proteomes" id="UP001055307">
    <property type="component" value="Unassembled WGS sequence"/>
</dbReference>
<dbReference type="AlphaFoldDB" id="A0A679J7H5"/>
<name>A0A679J7H5_9HYPH</name>
<dbReference type="RefSeq" id="WP_026175680.1">
    <property type="nucleotide sequence ID" value="NZ_BPQF01000007.1"/>
</dbReference>
<keyword evidence="2" id="KW-0732">Signal</keyword>
<dbReference type="EMBL" id="LR743510">
    <property type="protein sequence ID" value="CAA2140267.1"/>
    <property type="molecule type" value="Genomic_DNA"/>
</dbReference>
<geneLocation type="plasmid" evidence="4">
    <name>1</name>
</geneLocation>
<gene>
    <name evidence="4" type="ORF">MBLL_02041</name>
    <name evidence="3" type="ORF">MBUL_02410</name>
    <name evidence="5" type="ORF">OICFNHDK_1255</name>
</gene>
<evidence type="ECO:0008006" key="7">
    <source>
        <dbReference type="Google" id="ProtNLM"/>
    </source>
</evidence>
<evidence type="ECO:0000313" key="4">
    <source>
        <dbReference type="EMBL" id="CAA2140267.1"/>
    </source>
</evidence>
<reference evidence="3" key="2">
    <citation type="submission" date="2019-12" db="EMBL/GenBank/DDBJ databases">
        <authorList>
            <person name="Cremers G."/>
        </authorList>
    </citation>
    <scope>NUCLEOTIDE SEQUENCE</scope>
    <source>
        <strain evidence="3">Mbul1</strain>
        <strain evidence="4">Mbul2</strain>
        <plasmid evidence="4">1</plasmid>
    </source>
</reference>
<accession>A0A679J7H5</accession>
<keyword evidence="4" id="KW-0614">Plasmid</keyword>
<dbReference type="EMBL" id="BPQF01000007">
    <property type="protein sequence ID" value="GJD38804.1"/>
    <property type="molecule type" value="Genomic_DNA"/>
</dbReference>
<evidence type="ECO:0000313" key="5">
    <source>
        <dbReference type="EMBL" id="GJD38804.1"/>
    </source>
</evidence>
<evidence type="ECO:0000313" key="3">
    <source>
        <dbReference type="EMBL" id="CAA2103859.1"/>
    </source>
</evidence>
<keyword evidence="6" id="KW-1185">Reference proteome</keyword>
<evidence type="ECO:0000313" key="6">
    <source>
        <dbReference type="Proteomes" id="UP001055307"/>
    </source>
</evidence>
<reference evidence="5" key="3">
    <citation type="submission" date="2021-08" db="EMBL/GenBank/DDBJ databases">
        <authorList>
            <person name="Tani A."/>
            <person name="Ola A."/>
            <person name="Ogura Y."/>
            <person name="Katsura K."/>
            <person name="Hayashi T."/>
        </authorList>
    </citation>
    <scope>NUCLEOTIDE SEQUENCE</scope>
    <source>
        <strain evidence="5">DSM 21893</strain>
    </source>
</reference>
<organism evidence="3">
    <name type="scientific">Methylobacterium bullatum</name>
    <dbReference type="NCBI Taxonomy" id="570505"/>
    <lineage>
        <taxon>Bacteria</taxon>
        <taxon>Pseudomonadati</taxon>
        <taxon>Pseudomonadota</taxon>
        <taxon>Alphaproteobacteria</taxon>
        <taxon>Hyphomicrobiales</taxon>
        <taxon>Methylobacteriaceae</taxon>
        <taxon>Methylobacterium</taxon>
    </lineage>
</organism>
<proteinExistence type="predicted"/>
<dbReference type="EMBL" id="LR743504">
    <property type="protein sequence ID" value="CAA2103859.1"/>
    <property type="molecule type" value="Genomic_DNA"/>
</dbReference>
<reference evidence="5" key="1">
    <citation type="journal article" date="2016" name="Front. Microbiol.">
        <title>Genome Sequence of the Piezophilic, Mesophilic Sulfate-Reducing Bacterium Desulfovibrio indicus J2T.</title>
        <authorList>
            <person name="Cao J."/>
            <person name="Maignien L."/>
            <person name="Shao Z."/>
            <person name="Alain K."/>
            <person name="Jebbar M."/>
        </authorList>
    </citation>
    <scope>NUCLEOTIDE SEQUENCE</scope>
    <source>
        <strain evidence="5">DSM 21893</strain>
    </source>
</reference>
<evidence type="ECO:0000256" key="2">
    <source>
        <dbReference type="SAM" id="SignalP"/>
    </source>
</evidence>
<protein>
    <recommendedName>
        <fullName evidence="7">Secreted protein</fullName>
    </recommendedName>
</protein>
<feature type="region of interest" description="Disordered" evidence="1">
    <location>
        <begin position="42"/>
        <end position="79"/>
    </location>
</feature>
<feature type="chain" id="PRO_5044628354" description="Secreted protein" evidence="2">
    <location>
        <begin position="23"/>
        <end position="79"/>
    </location>
</feature>